<reference evidence="12" key="2">
    <citation type="submission" date="2025-08" db="UniProtKB">
        <authorList>
            <consortium name="Ensembl"/>
        </authorList>
    </citation>
    <scope>IDENTIFICATION</scope>
</reference>
<evidence type="ECO:0000256" key="5">
    <source>
        <dbReference type="ARBA" id="ARBA00022989"/>
    </source>
</evidence>
<dbReference type="InterPro" id="IPR057434">
    <property type="entry name" value="LMF1/2_N"/>
</dbReference>
<dbReference type="GO" id="GO:0005789">
    <property type="term" value="C:endoplasmic reticulum membrane"/>
    <property type="evidence" value="ECO:0007669"/>
    <property type="project" value="UniProtKB-SubCell"/>
</dbReference>
<evidence type="ECO:0000313" key="13">
    <source>
        <dbReference type="Proteomes" id="UP000472267"/>
    </source>
</evidence>
<keyword evidence="6 8" id="KW-0472">Membrane</keyword>
<evidence type="ECO:0000259" key="10">
    <source>
        <dbReference type="Pfam" id="PF06762"/>
    </source>
</evidence>
<feature type="region of interest" description="Disordered" evidence="9">
    <location>
        <begin position="647"/>
        <end position="715"/>
    </location>
</feature>
<evidence type="ECO:0000256" key="4">
    <source>
        <dbReference type="ARBA" id="ARBA00022824"/>
    </source>
</evidence>
<feature type="transmembrane region" description="Helical" evidence="8">
    <location>
        <begin position="359"/>
        <end position="383"/>
    </location>
</feature>
<keyword evidence="4 8" id="KW-0256">Endoplasmic reticulum</keyword>
<evidence type="ECO:0000256" key="2">
    <source>
        <dbReference type="ARBA" id="ARBA00005512"/>
    </source>
</evidence>
<dbReference type="Pfam" id="PF25179">
    <property type="entry name" value="LMF1_C"/>
    <property type="match status" value="1"/>
</dbReference>
<feature type="compositionally biased region" description="Basic and acidic residues" evidence="9">
    <location>
        <begin position="705"/>
        <end position="715"/>
    </location>
</feature>
<dbReference type="Proteomes" id="UP000472267">
    <property type="component" value="Chromosome 7"/>
</dbReference>
<gene>
    <name evidence="12" type="primary">lmf2a</name>
</gene>
<evidence type="ECO:0000259" key="11">
    <source>
        <dbReference type="Pfam" id="PF25179"/>
    </source>
</evidence>
<reference evidence="12" key="3">
    <citation type="submission" date="2025-09" db="UniProtKB">
        <authorList>
            <consortium name="Ensembl"/>
        </authorList>
    </citation>
    <scope>IDENTIFICATION</scope>
</reference>
<sequence>MGEITLPRRMFLWCMAAIYMCAFVSLYVQIPGLYGNDGLLPARWQLRYSGKPLVEQLLSSPTLLWLGPRVGLDTHTAMELLCLLGAALSLAATLVEALRDSLVFLCLWAFYLSLYQVSLCVFFCSLDNLLLETGFLCILVAPMTLIRGSRGVKEHDRVTFWLNRWLLFRLMFASGVVKLTSRCPTWWGLTALTYHYETQCIPTPLAWFAHQLPVWWQKLSVVGTFVIEIAAPFLFFSPLRRLRLGAFYLQVLLQLLIILSGNYNFFNLLTLTLCLSLLDDQHVHFWLRRPQRRETNTDRKLWSRLCYLLEIAVWSLLIFGAIIGFDLQVDKLKNGVSSRTAFTFHQFNQFLKTVTIPCIWIGVLSLTWELLSSLFWCACVSGFLRRFWRMTQLSVFAVATVLMFTVSLVPFSYIEYDSHARLWPAVRRAHDMVHRYQLVNSYGLFRRMTGVGGRPEVVIEGSYDAITWTEIEFMYKPGNLSAAPPVVTPHQPRLDWQMWFAALGPQNQAPWFSSLMQRLLQGKADVIKLIQTDVSQYPFHRQPPAYLRAHRYRYWTLTRWWRRVYDEEFYPTVHLGHTFLESMLSQYGLKDKSAPRRLSNSSTARAVRWVRSQVDGFSGHTIVWTLLACSATFCLLQGLFSRKKLGKPTSVTPEVADTEDDGSESGADETLDSCGMSEQQQEEEAEEEKDGTQDEEEEEEEEGEMDKAMLEKEEL</sequence>
<feature type="transmembrane region" description="Helical" evidence="8">
    <location>
        <begin position="307"/>
        <end position="325"/>
    </location>
</feature>
<dbReference type="Ensembl" id="ENSSFAT00005042997.1">
    <property type="protein sequence ID" value="ENSSFAP00005041480.1"/>
    <property type="gene ID" value="ENSSFAG00005020621.1"/>
</dbReference>
<feature type="transmembrane region" description="Helical" evidence="8">
    <location>
        <begin position="215"/>
        <end position="235"/>
    </location>
</feature>
<evidence type="ECO:0000256" key="9">
    <source>
        <dbReference type="SAM" id="MobiDB-lite"/>
    </source>
</evidence>
<keyword evidence="7" id="KW-0325">Glycoprotein</keyword>
<organism evidence="12 13">
    <name type="scientific">Salarias fasciatus</name>
    <name type="common">Jewelled blenny</name>
    <name type="synonym">Blennius fasciatus</name>
    <dbReference type="NCBI Taxonomy" id="181472"/>
    <lineage>
        <taxon>Eukaryota</taxon>
        <taxon>Metazoa</taxon>
        <taxon>Chordata</taxon>
        <taxon>Craniata</taxon>
        <taxon>Vertebrata</taxon>
        <taxon>Euteleostomi</taxon>
        <taxon>Actinopterygii</taxon>
        <taxon>Neopterygii</taxon>
        <taxon>Teleostei</taxon>
        <taxon>Neoteleostei</taxon>
        <taxon>Acanthomorphata</taxon>
        <taxon>Ovalentaria</taxon>
        <taxon>Blenniimorphae</taxon>
        <taxon>Blenniiformes</taxon>
        <taxon>Blennioidei</taxon>
        <taxon>Blenniidae</taxon>
        <taxon>Salariinae</taxon>
        <taxon>Salarias</taxon>
    </lineage>
</organism>
<protein>
    <recommendedName>
        <fullName evidence="8">Lipase maturation factor</fullName>
    </recommendedName>
</protein>
<dbReference type="AlphaFoldDB" id="A0A672IKV0"/>
<accession>A0A672IKV0</accession>
<evidence type="ECO:0000256" key="6">
    <source>
        <dbReference type="ARBA" id="ARBA00023136"/>
    </source>
</evidence>
<feature type="domain" description="Lipase maturation factor 1/2 C-terminal" evidence="11">
    <location>
        <begin position="438"/>
        <end position="571"/>
    </location>
</feature>
<keyword evidence="3 8" id="KW-0812">Transmembrane</keyword>
<comment type="function">
    <text evidence="8">Involved in the maturation of specific proteins in the endoplasmic reticulum.</text>
</comment>
<dbReference type="PANTHER" id="PTHR14463:SF5">
    <property type="entry name" value="LIPASE MATURATION FACTOR 2"/>
    <property type="match status" value="1"/>
</dbReference>
<evidence type="ECO:0000256" key="3">
    <source>
        <dbReference type="ARBA" id="ARBA00022692"/>
    </source>
</evidence>
<keyword evidence="5 8" id="KW-1133">Transmembrane helix</keyword>
<dbReference type="PANTHER" id="PTHR14463">
    <property type="entry name" value="LIPASE MATURATION FACTOR"/>
    <property type="match status" value="1"/>
</dbReference>
<feature type="transmembrane region" description="Helical" evidence="8">
    <location>
        <begin position="129"/>
        <end position="146"/>
    </location>
</feature>
<feature type="transmembrane region" description="Helical" evidence="8">
    <location>
        <begin position="12"/>
        <end position="30"/>
    </location>
</feature>
<reference evidence="12" key="1">
    <citation type="submission" date="2019-06" db="EMBL/GenBank/DDBJ databases">
        <authorList>
            <consortium name="Wellcome Sanger Institute Data Sharing"/>
        </authorList>
    </citation>
    <scope>NUCLEOTIDE SEQUENCE [LARGE SCALE GENOMIC DNA]</scope>
</reference>
<dbReference type="GO" id="GO:0051604">
    <property type="term" value="P:protein maturation"/>
    <property type="evidence" value="ECO:0007669"/>
    <property type="project" value="InterPro"/>
</dbReference>
<evidence type="ECO:0000256" key="1">
    <source>
        <dbReference type="ARBA" id="ARBA00004477"/>
    </source>
</evidence>
<proteinExistence type="inferred from homology"/>
<dbReference type="Pfam" id="PF06762">
    <property type="entry name" value="LMF1"/>
    <property type="match status" value="1"/>
</dbReference>
<feature type="compositionally biased region" description="Acidic residues" evidence="9">
    <location>
        <begin position="680"/>
        <end position="704"/>
    </location>
</feature>
<comment type="similarity">
    <text evidence="2 8">Belongs to the lipase maturation factor family.</text>
</comment>
<evidence type="ECO:0000313" key="12">
    <source>
        <dbReference type="Ensembl" id="ENSSFAP00005041480.1"/>
    </source>
</evidence>
<comment type="subcellular location">
    <subcellularLocation>
        <location evidence="1 8">Endoplasmic reticulum membrane</location>
        <topology evidence="1 8">Multi-pass membrane protein</topology>
    </subcellularLocation>
</comment>
<name>A0A672IKV0_SALFA</name>
<feature type="transmembrane region" description="Helical" evidence="8">
    <location>
        <begin position="76"/>
        <end position="95"/>
    </location>
</feature>
<dbReference type="InterPro" id="IPR057433">
    <property type="entry name" value="LMF1/2_C"/>
</dbReference>
<feature type="transmembrane region" description="Helical" evidence="8">
    <location>
        <begin position="102"/>
        <end position="123"/>
    </location>
</feature>
<keyword evidence="13" id="KW-1185">Reference proteome</keyword>
<feature type="domain" description="Lipase maturation factor 1/2 N-terminal" evidence="10">
    <location>
        <begin position="126"/>
        <end position="284"/>
    </location>
</feature>
<dbReference type="InterPro" id="IPR009613">
    <property type="entry name" value="LMF"/>
</dbReference>
<evidence type="ECO:0000256" key="8">
    <source>
        <dbReference type="RuleBase" id="RU361229"/>
    </source>
</evidence>
<feature type="compositionally biased region" description="Acidic residues" evidence="9">
    <location>
        <begin position="656"/>
        <end position="671"/>
    </location>
</feature>
<feature type="transmembrane region" description="Helical" evidence="8">
    <location>
        <begin position="265"/>
        <end position="287"/>
    </location>
</feature>
<evidence type="ECO:0000256" key="7">
    <source>
        <dbReference type="ARBA" id="ARBA00023180"/>
    </source>
</evidence>
<feature type="transmembrane region" description="Helical" evidence="8">
    <location>
        <begin position="395"/>
        <end position="414"/>
    </location>
</feature>